<protein>
    <submittedName>
        <fullName evidence="2">Uncharacterized protein</fullName>
    </submittedName>
</protein>
<feature type="region of interest" description="Disordered" evidence="1">
    <location>
        <begin position="1"/>
        <end position="124"/>
    </location>
</feature>
<organism evidence="2 3">
    <name type="scientific">Acorus calamus</name>
    <name type="common">Sweet flag</name>
    <dbReference type="NCBI Taxonomy" id="4465"/>
    <lineage>
        <taxon>Eukaryota</taxon>
        <taxon>Viridiplantae</taxon>
        <taxon>Streptophyta</taxon>
        <taxon>Embryophyta</taxon>
        <taxon>Tracheophyta</taxon>
        <taxon>Spermatophyta</taxon>
        <taxon>Magnoliopsida</taxon>
        <taxon>Liliopsida</taxon>
        <taxon>Acoraceae</taxon>
        <taxon>Acorus</taxon>
    </lineage>
</organism>
<comment type="caution">
    <text evidence="2">The sequence shown here is derived from an EMBL/GenBank/DDBJ whole genome shotgun (WGS) entry which is preliminary data.</text>
</comment>
<dbReference type="EMBL" id="JAUJYO010000003">
    <property type="protein sequence ID" value="KAK1321264.1"/>
    <property type="molecule type" value="Genomic_DNA"/>
</dbReference>
<dbReference type="AlphaFoldDB" id="A0AAV9F7W2"/>
<sequence>MGSTATRNGLVVFNIRADPSQSGIHHHKANIGPDTHNPAQPKAGPKSKFKVNTKKKGRSGAEEASAADASSIDDDDFPDELKPQPFIDDPSLDFGPSGQPLFNPARSISISKGKTPARTSSSSE</sequence>
<proteinExistence type="predicted"/>
<reference evidence="2" key="2">
    <citation type="submission" date="2023-06" db="EMBL/GenBank/DDBJ databases">
        <authorList>
            <person name="Ma L."/>
            <person name="Liu K.-W."/>
            <person name="Li Z."/>
            <person name="Hsiao Y.-Y."/>
            <person name="Qi Y."/>
            <person name="Fu T."/>
            <person name="Tang G."/>
            <person name="Zhang D."/>
            <person name="Sun W.-H."/>
            <person name="Liu D.-K."/>
            <person name="Li Y."/>
            <person name="Chen G.-Z."/>
            <person name="Liu X.-D."/>
            <person name="Liao X.-Y."/>
            <person name="Jiang Y.-T."/>
            <person name="Yu X."/>
            <person name="Hao Y."/>
            <person name="Huang J."/>
            <person name="Zhao X.-W."/>
            <person name="Ke S."/>
            <person name="Chen Y.-Y."/>
            <person name="Wu W.-L."/>
            <person name="Hsu J.-L."/>
            <person name="Lin Y.-F."/>
            <person name="Huang M.-D."/>
            <person name="Li C.-Y."/>
            <person name="Huang L."/>
            <person name="Wang Z.-W."/>
            <person name="Zhao X."/>
            <person name="Zhong W.-Y."/>
            <person name="Peng D.-H."/>
            <person name="Ahmad S."/>
            <person name="Lan S."/>
            <person name="Zhang J.-S."/>
            <person name="Tsai W.-C."/>
            <person name="Van De Peer Y."/>
            <person name="Liu Z.-J."/>
        </authorList>
    </citation>
    <scope>NUCLEOTIDE SEQUENCE</scope>
    <source>
        <strain evidence="2">CP</strain>
        <tissue evidence="2">Leaves</tissue>
    </source>
</reference>
<reference evidence="2" key="1">
    <citation type="journal article" date="2023" name="Nat. Commun.">
        <title>Diploid and tetraploid genomes of Acorus and the evolution of monocots.</title>
        <authorList>
            <person name="Ma L."/>
            <person name="Liu K.W."/>
            <person name="Li Z."/>
            <person name="Hsiao Y.Y."/>
            <person name="Qi Y."/>
            <person name="Fu T."/>
            <person name="Tang G.D."/>
            <person name="Zhang D."/>
            <person name="Sun W.H."/>
            <person name="Liu D.K."/>
            <person name="Li Y."/>
            <person name="Chen G.Z."/>
            <person name="Liu X.D."/>
            <person name="Liao X.Y."/>
            <person name="Jiang Y.T."/>
            <person name="Yu X."/>
            <person name="Hao Y."/>
            <person name="Huang J."/>
            <person name="Zhao X.W."/>
            <person name="Ke S."/>
            <person name="Chen Y.Y."/>
            <person name="Wu W.L."/>
            <person name="Hsu J.L."/>
            <person name="Lin Y.F."/>
            <person name="Huang M.D."/>
            <person name="Li C.Y."/>
            <person name="Huang L."/>
            <person name="Wang Z.W."/>
            <person name="Zhao X."/>
            <person name="Zhong W.Y."/>
            <person name="Peng D.H."/>
            <person name="Ahmad S."/>
            <person name="Lan S."/>
            <person name="Zhang J.S."/>
            <person name="Tsai W.C."/>
            <person name="Van de Peer Y."/>
            <person name="Liu Z.J."/>
        </authorList>
    </citation>
    <scope>NUCLEOTIDE SEQUENCE</scope>
    <source>
        <strain evidence="2">CP</strain>
    </source>
</reference>
<evidence type="ECO:0000313" key="3">
    <source>
        <dbReference type="Proteomes" id="UP001180020"/>
    </source>
</evidence>
<feature type="compositionally biased region" description="Basic residues" evidence="1">
    <location>
        <begin position="45"/>
        <end position="58"/>
    </location>
</feature>
<keyword evidence="3" id="KW-1185">Reference proteome</keyword>
<accession>A0AAV9F7W2</accession>
<dbReference type="Proteomes" id="UP001180020">
    <property type="component" value="Unassembled WGS sequence"/>
</dbReference>
<name>A0AAV9F7W2_ACOCL</name>
<feature type="compositionally biased region" description="Polar residues" evidence="1">
    <location>
        <begin position="106"/>
        <end position="124"/>
    </location>
</feature>
<gene>
    <name evidence="2" type="ORF">QJS10_CPA03g01019</name>
</gene>
<evidence type="ECO:0000313" key="2">
    <source>
        <dbReference type="EMBL" id="KAK1321264.1"/>
    </source>
</evidence>
<evidence type="ECO:0000256" key="1">
    <source>
        <dbReference type="SAM" id="MobiDB-lite"/>
    </source>
</evidence>